<organism evidence="2 3">
    <name type="scientific">Periconia macrospinosa</name>
    <dbReference type="NCBI Taxonomy" id="97972"/>
    <lineage>
        <taxon>Eukaryota</taxon>
        <taxon>Fungi</taxon>
        <taxon>Dikarya</taxon>
        <taxon>Ascomycota</taxon>
        <taxon>Pezizomycotina</taxon>
        <taxon>Dothideomycetes</taxon>
        <taxon>Pleosporomycetidae</taxon>
        <taxon>Pleosporales</taxon>
        <taxon>Massarineae</taxon>
        <taxon>Periconiaceae</taxon>
        <taxon>Periconia</taxon>
    </lineage>
</organism>
<gene>
    <name evidence="2" type="ORF">DM02DRAFT_90903</name>
</gene>
<name>A0A2V1DJ76_9PLEO</name>
<dbReference type="Proteomes" id="UP000244855">
    <property type="component" value="Unassembled WGS sequence"/>
</dbReference>
<reference evidence="2 3" key="1">
    <citation type="journal article" date="2018" name="Sci. Rep.">
        <title>Comparative genomics provides insights into the lifestyle and reveals functional heterogeneity of dark septate endophytic fungi.</title>
        <authorList>
            <person name="Knapp D.G."/>
            <person name="Nemeth J.B."/>
            <person name="Barry K."/>
            <person name="Hainaut M."/>
            <person name="Henrissat B."/>
            <person name="Johnson J."/>
            <person name="Kuo A."/>
            <person name="Lim J.H.P."/>
            <person name="Lipzen A."/>
            <person name="Nolan M."/>
            <person name="Ohm R.A."/>
            <person name="Tamas L."/>
            <person name="Grigoriev I.V."/>
            <person name="Spatafora J.W."/>
            <person name="Nagy L.G."/>
            <person name="Kovacs G.M."/>
        </authorList>
    </citation>
    <scope>NUCLEOTIDE SEQUENCE [LARGE SCALE GENOMIC DNA]</scope>
    <source>
        <strain evidence="2 3">DSE2036</strain>
    </source>
</reference>
<evidence type="ECO:0000256" key="1">
    <source>
        <dbReference type="SAM" id="MobiDB-lite"/>
    </source>
</evidence>
<evidence type="ECO:0000313" key="3">
    <source>
        <dbReference type="Proteomes" id="UP000244855"/>
    </source>
</evidence>
<keyword evidence="3" id="KW-1185">Reference proteome</keyword>
<accession>A0A2V1DJ76</accession>
<protein>
    <submittedName>
        <fullName evidence="2">Uncharacterized protein</fullName>
    </submittedName>
</protein>
<proteinExistence type="predicted"/>
<evidence type="ECO:0000313" key="2">
    <source>
        <dbReference type="EMBL" id="PVH97164.1"/>
    </source>
</evidence>
<dbReference type="AlphaFoldDB" id="A0A2V1DJ76"/>
<feature type="region of interest" description="Disordered" evidence="1">
    <location>
        <begin position="44"/>
        <end position="88"/>
    </location>
</feature>
<sequence length="143" mass="16411">MHNKSFQRGKHLDHSSSAMLTEIVILRNRCPVWSAWPNSARLQDSSPELGAQRKKNLSSAARRVLGHYSKRSQDSKNKRGHPLGDLSSTRLRVSQSVHHLLMDSTIHPFTPLHLACLLHAYILHVQYILHVHVLTYLYVSRKH</sequence>
<dbReference type="EMBL" id="KZ805444">
    <property type="protein sequence ID" value="PVH97164.1"/>
    <property type="molecule type" value="Genomic_DNA"/>
</dbReference>